<evidence type="ECO:0000313" key="3">
    <source>
        <dbReference type="Proteomes" id="UP001139369"/>
    </source>
</evidence>
<feature type="domain" description="Glycosyltransferase 2-like" evidence="1">
    <location>
        <begin position="7"/>
        <end position="151"/>
    </location>
</feature>
<reference evidence="2" key="1">
    <citation type="submission" date="2022-02" db="EMBL/GenBank/DDBJ databases">
        <title>Polaribacter sp. MSW13, isolated from seawater.</title>
        <authorList>
            <person name="Kristyanto S."/>
            <person name="Jung J."/>
            <person name="Jeon C.O."/>
        </authorList>
    </citation>
    <scope>NUCLEOTIDE SEQUENCE</scope>
    <source>
        <strain evidence="2">MSW13</strain>
    </source>
</reference>
<protein>
    <submittedName>
        <fullName evidence="2">Glycosyltransferase family 2 protein</fullName>
    </submittedName>
</protein>
<evidence type="ECO:0000259" key="1">
    <source>
        <dbReference type="Pfam" id="PF00535"/>
    </source>
</evidence>
<proteinExistence type="predicted"/>
<comment type="caution">
    <text evidence="2">The sequence shown here is derived from an EMBL/GenBank/DDBJ whole genome shotgun (WGS) entry which is preliminary data.</text>
</comment>
<keyword evidence="3" id="KW-1185">Reference proteome</keyword>
<dbReference type="EMBL" id="JAKQYM010000002">
    <property type="protein sequence ID" value="MCI2228386.1"/>
    <property type="molecule type" value="Genomic_DNA"/>
</dbReference>
<dbReference type="Pfam" id="PF00535">
    <property type="entry name" value="Glycos_transf_2"/>
    <property type="match status" value="1"/>
</dbReference>
<dbReference type="GO" id="GO:0016758">
    <property type="term" value="F:hexosyltransferase activity"/>
    <property type="evidence" value="ECO:0007669"/>
    <property type="project" value="UniProtKB-ARBA"/>
</dbReference>
<dbReference type="InterPro" id="IPR029044">
    <property type="entry name" value="Nucleotide-diphossugar_trans"/>
</dbReference>
<gene>
    <name evidence="2" type="ORF">MC378_04345</name>
</gene>
<evidence type="ECO:0000313" key="2">
    <source>
        <dbReference type="EMBL" id="MCI2228386.1"/>
    </source>
</evidence>
<dbReference type="RefSeq" id="WP_242177499.1">
    <property type="nucleotide sequence ID" value="NZ_JAKQYM010000002.1"/>
</dbReference>
<name>A0A9X2AIB4_9FLAO</name>
<dbReference type="PANTHER" id="PTHR22916:SF3">
    <property type="entry name" value="UDP-GLCNAC:BETAGAL BETA-1,3-N-ACETYLGLUCOSAMINYLTRANSFERASE-LIKE PROTEIN 1"/>
    <property type="match status" value="1"/>
</dbReference>
<dbReference type="Proteomes" id="UP001139369">
    <property type="component" value="Unassembled WGS sequence"/>
</dbReference>
<dbReference type="InterPro" id="IPR001173">
    <property type="entry name" value="Glyco_trans_2-like"/>
</dbReference>
<dbReference type="Gene3D" id="3.90.550.10">
    <property type="entry name" value="Spore Coat Polysaccharide Biosynthesis Protein SpsA, Chain A"/>
    <property type="match status" value="1"/>
</dbReference>
<organism evidence="2 3">
    <name type="scientific">Polaribacter marinus</name>
    <dbReference type="NCBI Taxonomy" id="2916838"/>
    <lineage>
        <taxon>Bacteria</taxon>
        <taxon>Pseudomonadati</taxon>
        <taxon>Bacteroidota</taxon>
        <taxon>Flavobacteriia</taxon>
        <taxon>Flavobacteriales</taxon>
        <taxon>Flavobacteriaceae</taxon>
    </lineage>
</organism>
<sequence>MYSPLITIILTTYNRAHLISETLDSIIAQTYTNWECIIIDDNSSDHTVQLVKKQVVNDNRFILIVKPETICQGLPASRNIGIKKAKGEFLVFFDDDDIIHPQLIEICVASFKNKDISFVHYKKQSFEGDFNKDLLKPILNIEARQLEENIYEKVILGKLPLASCTVMWKTALFEKNLFNEELMYAEEWECYSRLLILNNLRGSIIKNALYFNRKHQNSNTGEFWNNNPIRLASYIKAQQLVCENLMVFNLMTNKLKKYFFHKTYTLKSKMIISKLLEQSFMDKVYFWMYPLRFNLYKFLKQF</sequence>
<dbReference type="AlphaFoldDB" id="A0A9X2AIB4"/>
<accession>A0A9X2AIB4</accession>
<dbReference type="PANTHER" id="PTHR22916">
    <property type="entry name" value="GLYCOSYLTRANSFERASE"/>
    <property type="match status" value="1"/>
</dbReference>
<dbReference type="CDD" id="cd00761">
    <property type="entry name" value="Glyco_tranf_GTA_type"/>
    <property type="match status" value="1"/>
</dbReference>
<dbReference type="SUPFAM" id="SSF53448">
    <property type="entry name" value="Nucleotide-diphospho-sugar transferases"/>
    <property type="match status" value="1"/>
</dbReference>